<evidence type="ECO:0000256" key="1">
    <source>
        <dbReference type="SAM" id="SignalP"/>
    </source>
</evidence>
<keyword evidence="3" id="KW-1185">Reference proteome</keyword>
<gene>
    <name evidence="2" type="ORF">RF55_11429</name>
</gene>
<dbReference type="OrthoDB" id="7882129at2759"/>
<accession>A0A0J7KFD9</accession>
<dbReference type="PANTHER" id="PTHR21163">
    <property type="entry name" value="PROTEIN G12"/>
    <property type="match status" value="1"/>
</dbReference>
<keyword evidence="1" id="KW-0732">Signal</keyword>
<dbReference type="AlphaFoldDB" id="A0A0J7KFD9"/>
<dbReference type="Pfam" id="PF06757">
    <property type="entry name" value="Ins_allergen_rp"/>
    <property type="match status" value="1"/>
</dbReference>
<feature type="signal peptide" evidence="1">
    <location>
        <begin position="1"/>
        <end position="19"/>
    </location>
</feature>
<dbReference type="PaxDb" id="67767-A0A0J7KFD9"/>
<sequence length="228" mass="25920">MNFALALFAVLAIIGLGQTHQFPDFGKGPLHEDIQDILDLVPAKDVNEVFLDYLAEDSEVKAAFEHLVSSTILKDLMVDFEAIPEVINFFNYLHNEGVDIYFLINEVNKALDIKELEPPSHAYSTSIERTGGIAGLFKDIKILFHYDDYIRIYVRKMKTSSAFVGLVNQLESDNFQQIINKLYDINSFQTILNFLKSKEVNTRIVADIMFIVLGITVPNEPDYIHSIL</sequence>
<feature type="chain" id="PRO_5005290222" evidence="1">
    <location>
        <begin position="20"/>
        <end position="228"/>
    </location>
</feature>
<reference evidence="2 3" key="1">
    <citation type="submission" date="2015-04" db="EMBL/GenBank/DDBJ databases">
        <title>Lasius niger genome sequencing.</title>
        <authorList>
            <person name="Konorov E.A."/>
            <person name="Nikitin M.A."/>
            <person name="Kirill M.V."/>
            <person name="Chang P."/>
        </authorList>
    </citation>
    <scope>NUCLEOTIDE SEQUENCE [LARGE SCALE GENOMIC DNA]</scope>
    <source>
        <tissue evidence="2">Whole</tissue>
    </source>
</reference>
<evidence type="ECO:0000313" key="3">
    <source>
        <dbReference type="Proteomes" id="UP000036403"/>
    </source>
</evidence>
<evidence type="ECO:0000313" key="2">
    <source>
        <dbReference type="EMBL" id="KMQ88992.1"/>
    </source>
</evidence>
<dbReference type="InterPro" id="IPR010629">
    <property type="entry name" value="Ins_allergen"/>
</dbReference>
<dbReference type="Proteomes" id="UP000036403">
    <property type="component" value="Unassembled WGS sequence"/>
</dbReference>
<name>A0A0J7KFD9_LASNI</name>
<dbReference type="PANTHER" id="PTHR21163:SF1">
    <property type="entry name" value="PROTEIN G12"/>
    <property type="match status" value="1"/>
</dbReference>
<protein>
    <submittedName>
        <fullName evidence="2">Protein g12</fullName>
    </submittedName>
</protein>
<dbReference type="EMBL" id="LBMM01008306">
    <property type="protein sequence ID" value="KMQ88992.1"/>
    <property type="molecule type" value="Genomic_DNA"/>
</dbReference>
<comment type="caution">
    <text evidence="2">The sequence shown here is derived from an EMBL/GenBank/DDBJ whole genome shotgun (WGS) entry which is preliminary data.</text>
</comment>
<proteinExistence type="predicted"/>
<organism evidence="2 3">
    <name type="scientific">Lasius niger</name>
    <name type="common">Black garden ant</name>
    <dbReference type="NCBI Taxonomy" id="67767"/>
    <lineage>
        <taxon>Eukaryota</taxon>
        <taxon>Metazoa</taxon>
        <taxon>Ecdysozoa</taxon>
        <taxon>Arthropoda</taxon>
        <taxon>Hexapoda</taxon>
        <taxon>Insecta</taxon>
        <taxon>Pterygota</taxon>
        <taxon>Neoptera</taxon>
        <taxon>Endopterygota</taxon>
        <taxon>Hymenoptera</taxon>
        <taxon>Apocrita</taxon>
        <taxon>Aculeata</taxon>
        <taxon>Formicoidea</taxon>
        <taxon>Formicidae</taxon>
        <taxon>Formicinae</taxon>
        <taxon>Lasius</taxon>
        <taxon>Lasius</taxon>
    </lineage>
</organism>